<keyword evidence="3" id="KW-1185">Reference proteome</keyword>
<dbReference type="AlphaFoldDB" id="A0A401ZSV7"/>
<feature type="domain" description="Cyclic nucleotide-binding" evidence="1">
    <location>
        <begin position="13"/>
        <end position="82"/>
    </location>
</feature>
<proteinExistence type="predicted"/>
<dbReference type="Proteomes" id="UP000287224">
    <property type="component" value="Unassembled WGS sequence"/>
</dbReference>
<protein>
    <recommendedName>
        <fullName evidence="1">Cyclic nucleotide-binding domain-containing protein</fullName>
    </recommendedName>
</protein>
<accession>A0A401ZSV7</accession>
<dbReference type="RefSeq" id="WP_126602672.1">
    <property type="nucleotide sequence ID" value="NZ_BIFQ01000002.1"/>
</dbReference>
<dbReference type="PROSITE" id="PS50042">
    <property type="entry name" value="CNMP_BINDING_3"/>
    <property type="match status" value="1"/>
</dbReference>
<dbReference type="OrthoDB" id="163303at2"/>
<evidence type="ECO:0000259" key="1">
    <source>
        <dbReference type="PROSITE" id="PS50042"/>
    </source>
</evidence>
<dbReference type="InterPro" id="IPR014710">
    <property type="entry name" value="RmlC-like_jellyroll"/>
</dbReference>
<organism evidence="2 3">
    <name type="scientific">Dictyobacter aurantiacus</name>
    <dbReference type="NCBI Taxonomy" id="1936993"/>
    <lineage>
        <taxon>Bacteria</taxon>
        <taxon>Bacillati</taxon>
        <taxon>Chloroflexota</taxon>
        <taxon>Ktedonobacteria</taxon>
        <taxon>Ktedonobacterales</taxon>
        <taxon>Dictyobacteraceae</taxon>
        <taxon>Dictyobacter</taxon>
    </lineage>
</organism>
<dbReference type="CDD" id="cd00038">
    <property type="entry name" value="CAP_ED"/>
    <property type="match status" value="1"/>
</dbReference>
<dbReference type="Gene3D" id="2.60.120.10">
    <property type="entry name" value="Jelly Rolls"/>
    <property type="match status" value="1"/>
</dbReference>
<dbReference type="GO" id="GO:0003700">
    <property type="term" value="F:DNA-binding transcription factor activity"/>
    <property type="evidence" value="ECO:0007669"/>
    <property type="project" value="TreeGrafter"/>
</dbReference>
<evidence type="ECO:0000313" key="3">
    <source>
        <dbReference type="Proteomes" id="UP000287224"/>
    </source>
</evidence>
<dbReference type="PANTHER" id="PTHR24567">
    <property type="entry name" value="CRP FAMILY TRANSCRIPTIONAL REGULATORY PROTEIN"/>
    <property type="match status" value="1"/>
</dbReference>
<dbReference type="InterPro" id="IPR018490">
    <property type="entry name" value="cNMP-bd_dom_sf"/>
</dbReference>
<dbReference type="EMBL" id="BIFQ01000002">
    <property type="protein sequence ID" value="GCE09864.1"/>
    <property type="molecule type" value="Genomic_DNA"/>
</dbReference>
<dbReference type="InterPro" id="IPR050397">
    <property type="entry name" value="Env_Response_Regulators"/>
</dbReference>
<name>A0A401ZSV7_9CHLR</name>
<sequence length="156" mass="17878">MPTCEQILIAHPFFKDLPLYYLHQLAALATPVEYEPNQYIFHEGQPAEYFYVIIEGKVALETFAADRGALSIETIEAGEVLGWSWLFEPYCWHFSAHVIEKVKAIALHGASLRYMCENDNVFGYRLVKRVAYIVMRRLQTTRLQLLDIYQTGAGGS</sequence>
<evidence type="ECO:0000313" key="2">
    <source>
        <dbReference type="EMBL" id="GCE09864.1"/>
    </source>
</evidence>
<dbReference type="Pfam" id="PF00027">
    <property type="entry name" value="cNMP_binding"/>
    <property type="match status" value="1"/>
</dbReference>
<dbReference type="PANTHER" id="PTHR24567:SF74">
    <property type="entry name" value="HTH-TYPE TRANSCRIPTIONAL REGULATOR ARCR"/>
    <property type="match status" value="1"/>
</dbReference>
<dbReference type="InterPro" id="IPR000595">
    <property type="entry name" value="cNMP-bd_dom"/>
</dbReference>
<reference evidence="3" key="1">
    <citation type="submission" date="2018-12" db="EMBL/GenBank/DDBJ databases">
        <title>Tengunoibacter tsumagoiensis gen. nov., sp. nov., Dictyobacter kobayashii sp. nov., D. alpinus sp. nov., and D. joshuensis sp. nov. and description of Dictyobacteraceae fam. nov. within the order Ktedonobacterales isolated from Tengu-no-mugimeshi.</title>
        <authorList>
            <person name="Wang C.M."/>
            <person name="Zheng Y."/>
            <person name="Sakai Y."/>
            <person name="Toyoda A."/>
            <person name="Minakuchi Y."/>
            <person name="Abe K."/>
            <person name="Yokota A."/>
            <person name="Yabe S."/>
        </authorList>
    </citation>
    <scope>NUCLEOTIDE SEQUENCE [LARGE SCALE GENOMIC DNA]</scope>
    <source>
        <strain evidence="3">S-27</strain>
    </source>
</reference>
<gene>
    <name evidence="2" type="ORF">KDAU_71930</name>
</gene>
<comment type="caution">
    <text evidence="2">The sequence shown here is derived from an EMBL/GenBank/DDBJ whole genome shotgun (WGS) entry which is preliminary data.</text>
</comment>
<dbReference type="SMART" id="SM00100">
    <property type="entry name" value="cNMP"/>
    <property type="match status" value="1"/>
</dbReference>
<dbReference type="SUPFAM" id="SSF51206">
    <property type="entry name" value="cAMP-binding domain-like"/>
    <property type="match status" value="1"/>
</dbReference>
<dbReference type="GO" id="GO:0005829">
    <property type="term" value="C:cytosol"/>
    <property type="evidence" value="ECO:0007669"/>
    <property type="project" value="TreeGrafter"/>
</dbReference>